<organism evidence="2 3">
    <name type="scientific">Streptomyces johnsoniae</name>
    <dbReference type="NCBI Taxonomy" id="3075532"/>
    <lineage>
        <taxon>Bacteria</taxon>
        <taxon>Bacillati</taxon>
        <taxon>Actinomycetota</taxon>
        <taxon>Actinomycetes</taxon>
        <taxon>Kitasatosporales</taxon>
        <taxon>Streptomycetaceae</taxon>
        <taxon>Streptomyces</taxon>
    </lineage>
</organism>
<dbReference type="Proteomes" id="UP001183615">
    <property type="component" value="Unassembled WGS sequence"/>
</dbReference>
<comment type="caution">
    <text evidence="2">The sequence shown here is derived from an EMBL/GenBank/DDBJ whole genome shotgun (WGS) entry which is preliminary data.</text>
</comment>
<evidence type="ECO:0000313" key="2">
    <source>
        <dbReference type="EMBL" id="MDT0445707.1"/>
    </source>
</evidence>
<evidence type="ECO:0008006" key="4">
    <source>
        <dbReference type="Google" id="ProtNLM"/>
    </source>
</evidence>
<dbReference type="EMBL" id="JAVREV010000015">
    <property type="protein sequence ID" value="MDT0445707.1"/>
    <property type="molecule type" value="Genomic_DNA"/>
</dbReference>
<dbReference type="RefSeq" id="WP_311619892.1">
    <property type="nucleotide sequence ID" value="NZ_JAVREV010000015.1"/>
</dbReference>
<name>A0ABU2S9P6_9ACTN</name>
<protein>
    <recommendedName>
        <fullName evidence="4">XRE family transcriptional regulator</fullName>
    </recommendedName>
</protein>
<keyword evidence="3" id="KW-1185">Reference proteome</keyword>
<reference evidence="3" key="1">
    <citation type="submission" date="2023-07" db="EMBL/GenBank/DDBJ databases">
        <title>30 novel species of actinomycetes from the DSMZ collection.</title>
        <authorList>
            <person name="Nouioui I."/>
        </authorList>
    </citation>
    <scope>NUCLEOTIDE SEQUENCE [LARGE SCALE GENOMIC DNA]</scope>
    <source>
        <strain evidence="3">DSM 41886</strain>
    </source>
</reference>
<evidence type="ECO:0000313" key="3">
    <source>
        <dbReference type="Proteomes" id="UP001183615"/>
    </source>
</evidence>
<evidence type="ECO:0000256" key="1">
    <source>
        <dbReference type="SAM" id="MobiDB-lite"/>
    </source>
</evidence>
<accession>A0ABU2S9P6</accession>
<gene>
    <name evidence="2" type="ORF">RM779_24365</name>
</gene>
<feature type="region of interest" description="Disordered" evidence="1">
    <location>
        <begin position="85"/>
        <end position="109"/>
    </location>
</feature>
<proteinExistence type="predicted"/>
<sequence>MSTLLRVLLRQRNWSYSTFRSHLEKAARELAETDGTPGLGALSVSESSYERWCAGTVTPQPDARRVLERLFGFSADELLAPVATPAAPARGDLGSAAEDDDSDQHDLKRSAAMAAQRAMKWAMTAESQQVGPETMAHMREEVHRLAVAYPRVALGTILDDLVDVQDTIFRILESGWTKPGQARDLHLLAALASGILAKASHDLGDPVSAMRQARAAYICADQADHAAARGWIRGLQSLVAYWAGRPEDAAHYARSGEAATPQDTGTVRVWLAGLQARAAAVLGDADGMSAAIRKGEDARDRVQLDDLDAIGGLVTFPYVRELYYTAEAEVLLPGATPTAEQRAVAAVAAYESADRADWAYGDEAGARTNLALARISGDQLDGAAEAIRPVLDLPTGQRTAGIVISAQRVHRALAETPSRNALPARELRVEIEAFAAAPARTLSR</sequence>